<protein>
    <submittedName>
        <fullName evidence="1">Uncharacterized protein</fullName>
    </submittedName>
</protein>
<dbReference type="RefSeq" id="WP_119760509.1">
    <property type="nucleotide sequence ID" value="NZ_QYUM01000002.1"/>
</dbReference>
<dbReference type="Proteomes" id="UP000286100">
    <property type="component" value="Unassembled WGS sequence"/>
</dbReference>
<dbReference type="EMBL" id="QYUM01000002">
    <property type="protein sequence ID" value="RJF93950.1"/>
    <property type="molecule type" value="Genomic_DNA"/>
</dbReference>
<accession>A0A418WRQ8</accession>
<proteinExistence type="predicted"/>
<dbReference type="AlphaFoldDB" id="A0A418WRQ8"/>
<keyword evidence="2" id="KW-1185">Reference proteome</keyword>
<name>A0A418WRQ8_9SPHN</name>
<reference evidence="1 2" key="1">
    <citation type="submission" date="2018-09" db="EMBL/GenBank/DDBJ databases">
        <authorList>
            <person name="Zhu H."/>
        </authorList>
    </citation>
    <scope>NUCLEOTIDE SEQUENCE [LARGE SCALE GENOMIC DNA]</scope>
    <source>
        <strain evidence="1 2">K2R01-6</strain>
    </source>
</reference>
<evidence type="ECO:0000313" key="2">
    <source>
        <dbReference type="Proteomes" id="UP000286100"/>
    </source>
</evidence>
<gene>
    <name evidence="1" type="ORF">D3876_06680</name>
</gene>
<evidence type="ECO:0000313" key="1">
    <source>
        <dbReference type="EMBL" id="RJF93950.1"/>
    </source>
</evidence>
<comment type="caution">
    <text evidence="1">The sequence shown here is derived from an EMBL/GenBank/DDBJ whole genome shotgun (WGS) entry which is preliminary data.</text>
</comment>
<organism evidence="1 2">
    <name type="scientific">Sphingomonas cavernae</name>
    <dbReference type="NCBI Taxonomy" id="2320861"/>
    <lineage>
        <taxon>Bacteria</taxon>
        <taxon>Pseudomonadati</taxon>
        <taxon>Pseudomonadota</taxon>
        <taxon>Alphaproteobacteria</taxon>
        <taxon>Sphingomonadales</taxon>
        <taxon>Sphingomonadaceae</taxon>
        <taxon>Sphingomonas</taxon>
    </lineage>
</organism>
<sequence length="108" mass="11930">MLQNLDTAWLYCFSSTPGTHHKTYFTLFVDRAGSNGREILATISLSYLFTDRGGAGAMVKSYTPPFGTPFEHKDFAVNSLWAPDAIAVTYFLSVNGAEAYAQANLFYL</sequence>